<dbReference type="InterPro" id="IPR005225">
    <property type="entry name" value="Small_GTP-bd"/>
</dbReference>
<evidence type="ECO:0000256" key="8">
    <source>
        <dbReference type="ARBA" id="ARBA00022840"/>
    </source>
</evidence>
<dbReference type="InterPro" id="IPR003959">
    <property type="entry name" value="ATPase_AAA_core"/>
</dbReference>
<feature type="coiled-coil region" evidence="16">
    <location>
        <begin position="40"/>
        <end position="74"/>
    </location>
</feature>
<reference evidence="18 19" key="1">
    <citation type="journal article" date="2014" name="Genome Biol.">
        <title>Transcriptome and methylome profiling reveals relics of genome dominance in the mesopolyploid Brassica oleracea.</title>
        <authorList>
            <person name="Parkin I.A."/>
            <person name="Koh C."/>
            <person name="Tang H."/>
            <person name="Robinson S.J."/>
            <person name="Kagale S."/>
            <person name="Clarke W.E."/>
            <person name="Town C.D."/>
            <person name="Nixon J."/>
            <person name="Krishnakumar V."/>
            <person name="Bidwell S.L."/>
            <person name="Denoeud F."/>
            <person name="Belcram H."/>
            <person name="Links M.G."/>
            <person name="Just J."/>
            <person name="Clarke C."/>
            <person name="Bender T."/>
            <person name="Huebert T."/>
            <person name="Mason A.S."/>
            <person name="Pires J.C."/>
            <person name="Barker G."/>
            <person name="Moore J."/>
            <person name="Walley P.G."/>
            <person name="Manoli S."/>
            <person name="Batley J."/>
            <person name="Edwards D."/>
            <person name="Nelson M.N."/>
            <person name="Wang X."/>
            <person name="Paterson A.H."/>
            <person name="King G."/>
            <person name="Bancroft I."/>
            <person name="Chalhoub B."/>
            <person name="Sharpe A.G."/>
        </authorList>
    </citation>
    <scope>NUCLEOTIDE SEQUENCE</scope>
    <source>
        <strain evidence="18 19">cv. TO1000</strain>
    </source>
</reference>
<keyword evidence="8 15" id="KW-0067">ATP-binding</keyword>
<evidence type="ECO:0000256" key="4">
    <source>
        <dbReference type="ARBA" id="ARBA00008028"/>
    </source>
</evidence>
<dbReference type="GO" id="GO:0005737">
    <property type="term" value="C:cytoplasm"/>
    <property type="evidence" value="ECO:0007669"/>
    <property type="project" value="UniProtKB-SubCell"/>
</dbReference>
<evidence type="ECO:0000313" key="18">
    <source>
        <dbReference type="EnsemblPlants" id="Bo2g018540.1"/>
    </source>
</evidence>
<name>A0A0D3AK24_BRAOL</name>
<dbReference type="Gene3D" id="3.40.50.300">
    <property type="entry name" value="P-loop containing nucleotide triphosphate hydrolases"/>
    <property type="match status" value="2"/>
</dbReference>
<dbReference type="SMART" id="SM00173">
    <property type="entry name" value="RAS"/>
    <property type="match status" value="1"/>
</dbReference>
<evidence type="ECO:0000256" key="16">
    <source>
        <dbReference type="SAM" id="Coils"/>
    </source>
</evidence>
<evidence type="ECO:0000256" key="14">
    <source>
        <dbReference type="ARBA" id="ARBA00061931"/>
    </source>
</evidence>
<evidence type="ECO:0000256" key="7">
    <source>
        <dbReference type="ARBA" id="ARBA00022741"/>
    </source>
</evidence>
<dbReference type="EnsemblPlants" id="Bo2g018540.1">
    <property type="protein sequence ID" value="Bo2g018540.1"/>
    <property type="gene ID" value="Bo2g018540"/>
</dbReference>
<keyword evidence="9" id="KW-0653">Protein transport</keyword>
<dbReference type="PROSITE" id="PS51419">
    <property type="entry name" value="RAB"/>
    <property type="match status" value="1"/>
</dbReference>
<dbReference type="GO" id="GO:0016887">
    <property type="term" value="F:ATP hydrolysis activity"/>
    <property type="evidence" value="ECO:0007669"/>
    <property type="project" value="InterPro"/>
</dbReference>
<feature type="domain" description="AAA+ ATPase" evidence="17">
    <location>
        <begin position="194"/>
        <end position="334"/>
    </location>
</feature>
<dbReference type="GO" id="GO:0005525">
    <property type="term" value="F:GTP binding"/>
    <property type="evidence" value="ECO:0007669"/>
    <property type="project" value="UniProtKB-KW"/>
</dbReference>
<evidence type="ECO:0000256" key="3">
    <source>
        <dbReference type="ARBA" id="ARBA00006914"/>
    </source>
</evidence>
<dbReference type="FunFam" id="2.40.50.140:FF:000044">
    <property type="entry name" value="26S protease regulatory subunit 8"/>
    <property type="match status" value="1"/>
</dbReference>
<dbReference type="PROSITE" id="PS51418">
    <property type="entry name" value="RAN"/>
    <property type="match status" value="1"/>
</dbReference>
<evidence type="ECO:0000256" key="2">
    <source>
        <dbReference type="ARBA" id="ARBA00004496"/>
    </source>
</evidence>
<comment type="subcellular location">
    <subcellularLocation>
        <location evidence="2">Cytoplasm</location>
    </subcellularLocation>
    <subcellularLocation>
        <location evidence="1">Nucleus</location>
    </subcellularLocation>
</comment>
<dbReference type="InterPro" id="IPR003960">
    <property type="entry name" value="ATPase_AAA_CS"/>
</dbReference>
<dbReference type="SMART" id="SM00174">
    <property type="entry name" value="RHO"/>
    <property type="match status" value="1"/>
</dbReference>
<dbReference type="HOGENOM" id="CLU_023376_0_0_1"/>
<dbReference type="InterPro" id="IPR032501">
    <property type="entry name" value="Prot_ATP_ID_OB_2nd"/>
</dbReference>
<evidence type="ECO:0000256" key="1">
    <source>
        <dbReference type="ARBA" id="ARBA00004123"/>
    </source>
</evidence>
<dbReference type="GO" id="GO:0005634">
    <property type="term" value="C:nucleus"/>
    <property type="evidence" value="ECO:0007669"/>
    <property type="project" value="UniProtKB-SubCell"/>
</dbReference>
<dbReference type="NCBIfam" id="TIGR00231">
    <property type="entry name" value="small_GTP"/>
    <property type="match status" value="1"/>
</dbReference>
<reference evidence="18" key="2">
    <citation type="submission" date="2015-03" db="UniProtKB">
        <authorList>
            <consortium name="EnsemblPlants"/>
        </authorList>
    </citation>
    <scope>IDENTIFICATION</scope>
</reference>
<dbReference type="FunFam" id="1.10.8.60:FF:000006">
    <property type="entry name" value="26S protease regulatory subunit 8"/>
    <property type="match status" value="1"/>
</dbReference>
<dbReference type="SMART" id="SM00382">
    <property type="entry name" value="AAA"/>
    <property type="match status" value="1"/>
</dbReference>
<dbReference type="Gene3D" id="1.10.8.60">
    <property type="match status" value="1"/>
</dbReference>
<keyword evidence="19" id="KW-1185">Reference proteome</keyword>
<dbReference type="FunFam" id="3.40.50.300:FF:000030">
    <property type="entry name" value="26S protease regulatory subunit 8"/>
    <property type="match status" value="1"/>
</dbReference>
<dbReference type="GO" id="GO:0000502">
    <property type="term" value="C:proteasome complex"/>
    <property type="evidence" value="ECO:0007669"/>
    <property type="project" value="UniProtKB-KW"/>
</dbReference>
<accession>A0A0D3AK24</accession>
<dbReference type="eggNOG" id="KOG0096">
    <property type="taxonomic scope" value="Eukaryota"/>
</dbReference>
<dbReference type="GO" id="GO:0005524">
    <property type="term" value="F:ATP binding"/>
    <property type="evidence" value="ECO:0007669"/>
    <property type="project" value="UniProtKB-KW"/>
</dbReference>
<dbReference type="Proteomes" id="UP000032141">
    <property type="component" value="Chromosome C2"/>
</dbReference>
<keyword evidence="16" id="KW-0175">Coiled coil</keyword>
<protein>
    <recommendedName>
        <fullName evidence="17">AAA+ ATPase domain-containing protein</fullName>
    </recommendedName>
</protein>
<evidence type="ECO:0000256" key="10">
    <source>
        <dbReference type="ARBA" id="ARBA00022942"/>
    </source>
</evidence>
<comment type="subunit">
    <text evidence="14">Component of the 19S regulatory particle (RP/PA700) base subcomplex of the 26S proteasome. The 26S proteasome is composed of a core protease (CP), known as the 20S proteasome, capped at one or both ends by the 19S regulatory particle (RP/PA700). The RP/PA700 complex is composed of at least 17 different subunits in two subcomplexes, the base and the lid, which form the portions proximal and distal to the 20S proteolytic core, respectively.</text>
</comment>
<dbReference type="InterPro" id="IPR002041">
    <property type="entry name" value="Ran_GTPase"/>
</dbReference>
<dbReference type="CDD" id="cd00877">
    <property type="entry name" value="Ran"/>
    <property type="match status" value="1"/>
</dbReference>
<dbReference type="InterPro" id="IPR003593">
    <property type="entry name" value="AAA+_ATPase"/>
</dbReference>
<evidence type="ECO:0000256" key="15">
    <source>
        <dbReference type="RuleBase" id="RU003651"/>
    </source>
</evidence>
<keyword evidence="11" id="KW-0342">GTP-binding</keyword>
<evidence type="ECO:0000256" key="12">
    <source>
        <dbReference type="ARBA" id="ARBA00023242"/>
    </source>
</evidence>
<organism evidence="18 19">
    <name type="scientific">Brassica oleracea var. oleracea</name>
    <dbReference type="NCBI Taxonomy" id="109376"/>
    <lineage>
        <taxon>Eukaryota</taxon>
        <taxon>Viridiplantae</taxon>
        <taxon>Streptophyta</taxon>
        <taxon>Embryophyta</taxon>
        <taxon>Tracheophyta</taxon>
        <taxon>Spermatophyta</taxon>
        <taxon>Magnoliopsida</taxon>
        <taxon>eudicotyledons</taxon>
        <taxon>Gunneridae</taxon>
        <taxon>Pentapetalae</taxon>
        <taxon>rosids</taxon>
        <taxon>malvids</taxon>
        <taxon>Brassicales</taxon>
        <taxon>Brassicaceae</taxon>
        <taxon>Brassiceae</taxon>
        <taxon>Brassica</taxon>
    </lineage>
</organism>
<dbReference type="GO" id="GO:0003924">
    <property type="term" value="F:GTPase activity"/>
    <property type="evidence" value="ECO:0007669"/>
    <property type="project" value="InterPro"/>
</dbReference>
<sequence length="634" mass="71233">MAAVGVESMRPESAMEETCNVKIAAAKQGEGLKQYYLQHIHELQRQLRQKTNNLNRLEAQRNELNSRVRMLREELQLLQEPGSYVGEVVKVMGKNKVLVKVHPEGKYVVDIDKSIDITKITPSTRVALRNDSYVLHLVLPSKVDPLVNLMKVEKVPDSTYDMIGGLDQQIKEIKEVIELPIKHPELFESLGIAQPKGVLLYGPPGTGKTLLARAVAHHTDCTFIRVSGSELVQKYIGEGSRMVRELFVMAREHAPSIIFMDEIDSIGSARMESGSGNGDSEVQRTMLELLNQLDGFEASNKIKVLMATNRIDILDKALLRPGRIDRKIEFPNPNEDSRCDILKIHSRKMNLMRGIDLKKIAEKMNGASGAELKAVCTEAGMFALRERRVHVTQEDFEMAVAKCDDAAVIISVSTALPNQQTVDYPSFKLVIVGDGGTGKTTFVKRHLTGEFEKKYEPTIGVEVHPLDFFTNCGKIRFYCWDTAGQEKFGGLRDGYYIHGQCAVIMFDVTARLTYKNVPTWHRDLCRVCENIPIVLCGNKVDVKNRQVKAKQVTFHRKKNLQYYEISAKSNYNFEKPFLYLARKLAGDPNLHFVESPALAPPEVHIDVAEQQKNEADLIAAAAQPLPDDDDDAFE</sequence>
<dbReference type="SMART" id="SM00176">
    <property type="entry name" value="RAN"/>
    <property type="match status" value="1"/>
</dbReference>
<keyword evidence="6" id="KW-0963">Cytoplasm</keyword>
<evidence type="ECO:0000256" key="11">
    <source>
        <dbReference type="ARBA" id="ARBA00023134"/>
    </source>
</evidence>
<dbReference type="STRING" id="109376.A0A0D3AK24"/>
<dbReference type="Pfam" id="PF00071">
    <property type="entry name" value="Ras"/>
    <property type="match status" value="1"/>
</dbReference>
<dbReference type="GO" id="GO:0006606">
    <property type="term" value="P:protein import into nucleus"/>
    <property type="evidence" value="ECO:0007669"/>
    <property type="project" value="UniProtKB-ARBA"/>
</dbReference>
<dbReference type="Pfam" id="PF17862">
    <property type="entry name" value="AAA_lid_3"/>
    <property type="match status" value="1"/>
</dbReference>
<keyword evidence="7 15" id="KW-0547">Nucleotide-binding</keyword>
<evidence type="ECO:0000256" key="13">
    <source>
        <dbReference type="ARBA" id="ARBA00024659"/>
    </source>
</evidence>
<dbReference type="SMART" id="SM00175">
    <property type="entry name" value="RAB"/>
    <property type="match status" value="1"/>
</dbReference>
<dbReference type="InterPro" id="IPR027417">
    <property type="entry name" value="P-loop_NTPase"/>
</dbReference>
<evidence type="ECO:0000256" key="5">
    <source>
        <dbReference type="ARBA" id="ARBA00022448"/>
    </source>
</evidence>
<dbReference type="Gene3D" id="2.40.50.140">
    <property type="entry name" value="Nucleic acid-binding proteins"/>
    <property type="match status" value="1"/>
</dbReference>
<dbReference type="CDD" id="cd19502">
    <property type="entry name" value="RecA-like_PAN_like"/>
    <property type="match status" value="1"/>
</dbReference>
<dbReference type="PANTHER" id="PTHR23073">
    <property type="entry name" value="26S PROTEASOME REGULATORY SUBUNIT"/>
    <property type="match status" value="1"/>
</dbReference>
<comment type="similarity">
    <text evidence="4">Belongs to the small GTPase superfamily. Ran family.</text>
</comment>
<keyword evidence="5" id="KW-0813">Transport</keyword>
<dbReference type="eggNOG" id="KOG0728">
    <property type="taxonomic scope" value="Eukaryota"/>
</dbReference>
<dbReference type="PROSITE" id="PS51421">
    <property type="entry name" value="RAS"/>
    <property type="match status" value="1"/>
</dbReference>
<evidence type="ECO:0000256" key="6">
    <source>
        <dbReference type="ARBA" id="ARBA00022490"/>
    </source>
</evidence>
<dbReference type="OMA" id="CDSENMA"/>
<dbReference type="AlphaFoldDB" id="A0A0D3AK24"/>
<dbReference type="InterPro" id="IPR001806">
    <property type="entry name" value="Small_GTPase"/>
</dbReference>
<dbReference type="FunFam" id="3.40.50.300:FF:000369">
    <property type="entry name" value="GTP-binding nuclear protein"/>
    <property type="match status" value="1"/>
</dbReference>
<dbReference type="SUPFAM" id="SSF52540">
    <property type="entry name" value="P-loop containing nucleoside triphosphate hydrolases"/>
    <property type="match status" value="2"/>
</dbReference>
<keyword evidence="12" id="KW-0539">Nucleus</keyword>
<dbReference type="InterPro" id="IPR041569">
    <property type="entry name" value="AAA_lid_3"/>
</dbReference>
<dbReference type="PROSITE" id="PS00674">
    <property type="entry name" value="AAA"/>
    <property type="match status" value="1"/>
</dbReference>
<evidence type="ECO:0000256" key="9">
    <source>
        <dbReference type="ARBA" id="ARBA00022927"/>
    </source>
</evidence>
<proteinExistence type="inferred from homology"/>
<dbReference type="InterPro" id="IPR012340">
    <property type="entry name" value="NA-bd_OB-fold"/>
</dbReference>
<dbReference type="Pfam" id="PF16450">
    <property type="entry name" value="Prot_ATP_ID_OB_C"/>
    <property type="match status" value="1"/>
</dbReference>
<dbReference type="Gramene" id="Bo2g018540.1">
    <property type="protein sequence ID" value="Bo2g018540.1"/>
    <property type="gene ID" value="Bo2g018540"/>
</dbReference>
<evidence type="ECO:0000313" key="19">
    <source>
        <dbReference type="Proteomes" id="UP000032141"/>
    </source>
</evidence>
<dbReference type="Pfam" id="PF00004">
    <property type="entry name" value="AAA"/>
    <property type="match status" value="1"/>
</dbReference>
<dbReference type="InterPro" id="IPR050221">
    <property type="entry name" value="26S_Proteasome_ATPase"/>
</dbReference>
<keyword evidence="10" id="KW-0647">Proteasome</keyword>
<evidence type="ECO:0000259" key="17">
    <source>
        <dbReference type="SMART" id="SM00382"/>
    </source>
</evidence>
<comment type="similarity">
    <text evidence="3 15">Belongs to the AAA ATPase family.</text>
</comment>
<comment type="function">
    <text evidence="13">GTP-binding protein involved in nucleocytoplasmic transport. Required for the import of protein into the nucleus and also for RNA export. Involved in chromatin condensation and control of cell cycle.</text>
</comment>
<dbReference type="PRINTS" id="PR00627">
    <property type="entry name" value="GTPRANTC4"/>
</dbReference>